<name>A0A4Z2FLM7_9TELE</name>
<dbReference type="AlphaFoldDB" id="A0A4Z2FLM7"/>
<reference evidence="1 2" key="1">
    <citation type="submission" date="2019-03" db="EMBL/GenBank/DDBJ databases">
        <title>First draft genome of Liparis tanakae, snailfish: a comprehensive survey of snailfish specific genes.</title>
        <authorList>
            <person name="Kim W."/>
            <person name="Song I."/>
            <person name="Jeong J.-H."/>
            <person name="Kim D."/>
            <person name="Kim S."/>
            <person name="Ryu S."/>
            <person name="Song J.Y."/>
            <person name="Lee S.K."/>
        </authorList>
    </citation>
    <scope>NUCLEOTIDE SEQUENCE [LARGE SCALE GENOMIC DNA]</scope>
    <source>
        <tissue evidence="1">Muscle</tissue>
    </source>
</reference>
<protein>
    <submittedName>
        <fullName evidence="1">Uncharacterized protein</fullName>
    </submittedName>
</protein>
<dbReference type="EMBL" id="SRLO01001088">
    <property type="protein sequence ID" value="TNN41684.1"/>
    <property type="molecule type" value="Genomic_DNA"/>
</dbReference>
<dbReference type="Proteomes" id="UP000314294">
    <property type="component" value="Unassembled WGS sequence"/>
</dbReference>
<evidence type="ECO:0000313" key="2">
    <source>
        <dbReference type="Proteomes" id="UP000314294"/>
    </source>
</evidence>
<sequence length="142" mass="15015">MFLCIREKSGVLNDKQVHARARERAHRLSDGRCSAPAHNAVLTNGVVTEAEHPRSGSPHVSPVEAVSTVNCPPPRRANSYVPMTLTELMKQPGDAGLVDASGVHHPIGTNGISARSLRSNNGQCSMCVSVHMQGFASGLGIV</sequence>
<gene>
    <name evidence="1" type="ORF">EYF80_048156</name>
</gene>
<evidence type="ECO:0000313" key="1">
    <source>
        <dbReference type="EMBL" id="TNN41684.1"/>
    </source>
</evidence>
<organism evidence="1 2">
    <name type="scientific">Liparis tanakae</name>
    <name type="common">Tanaka's snailfish</name>
    <dbReference type="NCBI Taxonomy" id="230148"/>
    <lineage>
        <taxon>Eukaryota</taxon>
        <taxon>Metazoa</taxon>
        <taxon>Chordata</taxon>
        <taxon>Craniata</taxon>
        <taxon>Vertebrata</taxon>
        <taxon>Euteleostomi</taxon>
        <taxon>Actinopterygii</taxon>
        <taxon>Neopterygii</taxon>
        <taxon>Teleostei</taxon>
        <taxon>Neoteleostei</taxon>
        <taxon>Acanthomorphata</taxon>
        <taxon>Eupercaria</taxon>
        <taxon>Perciformes</taxon>
        <taxon>Cottioidei</taxon>
        <taxon>Cottales</taxon>
        <taxon>Liparidae</taxon>
        <taxon>Liparis</taxon>
    </lineage>
</organism>
<proteinExistence type="predicted"/>
<keyword evidence="2" id="KW-1185">Reference proteome</keyword>
<accession>A0A4Z2FLM7</accession>
<comment type="caution">
    <text evidence="1">The sequence shown here is derived from an EMBL/GenBank/DDBJ whole genome shotgun (WGS) entry which is preliminary data.</text>
</comment>